<keyword evidence="3" id="KW-1185">Reference proteome</keyword>
<proteinExistence type="predicted"/>
<evidence type="ECO:0000313" key="3">
    <source>
        <dbReference type="Proteomes" id="UP000789342"/>
    </source>
</evidence>
<organism evidence="2 3">
    <name type="scientific">Acaulospora morrowiae</name>
    <dbReference type="NCBI Taxonomy" id="94023"/>
    <lineage>
        <taxon>Eukaryota</taxon>
        <taxon>Fungi</taxon>
        <taxon>Fungi incertae sedis</taxon>
        <taxon>Mucoromycota</taxon>
        <taxon>Glomeromycotina</taxon>
        <taxon>Glomeromycetes</taxon>
        <taxon>Diversisporales</taxon>
        <taxon>Acaulosporaceae</taxon>
        <taxon>Acaulospora</taxon>
    </lineage>
</organism>
<reference evidence="2" key="1">
    <citation type="submission" date="2021-06" db="EMBL/GenBank/DDBJ databases">
        <authorList>
            <person name="Kallberg Y."/>
            <person name="Tangrot J."/>
            <person name="Rosling A."/>
        </authorList>
    </citation>
    <scope>NUCLEOTIDE SEQUENCE</scope>
    <source>
        <strain evidence="2">CL551</strain>
    </source>
</reference>
<accession>A0A9N9N540</accession>
<gene>
    <name evidence="2" type="ORF">AMORRO_LOCUS12152</name>
</gene>
<sequence length="484" mass="56775">MDSKKDSISKKEYDFFIDEESPTPTEFFKKFNCTSKKTAVSIWYSALKEILTVHDDLKLVNIKQNYENGKYKQAIEDYFKTSVLEKEKMYVDKTLTKKTSKAIQRRISDLLPEETDDQVRSKKPRLLKESQQNDNSILDSKISQSYEDSEYYDTRKRHNIYSWEDVIDKVDFRDTSKEDWIVESYNLSNEFRNFQQLTIRQVKENPYLCYKQDIQKILCLSNIMLIEHTKPSYITVTSAIWDEIFRRQLPSRLLPVVNDMAFEYSCMLNSFASLSEIQEVWCHNFFKAVELNNQDMDKFCQAQIIFQNFLWLSSKVVNTNNEDTFVHEALYDLFREIFRDSMFELIWANSESFVSKNCCSSSSSDKENSRDFVKLSNFQTNALDELVERYGNKIGLVSFGIWVCGARIRIYEMDITHDGIYRMFLTANVLAPTEQARFLCLVTVLEALYNVKHRISETFKVIASSTPRSTSPKPVKITIIGLSK</sequence>
<protein>
    <submittedName>
        <fullName evidence="2">15573_t:CDS:1</fullName>
    </submittedName>
</protein>
<evidence type="ECO:0000313" key="2">
    <source>
        <dbReference type="EMBL" id="CAG8701337.1"/>
    </source>
</evidence>
<evidence type="ECO:0000256" key="1">
    <source>
        <dbReference type="SAM" id="MobiDB-lite"/>
    </source>
</evidence>
<comment type="caution">
    <text evidence="2">The sequence shown here is derived from an EMBL/GenBank/DDBJ whole genome shotgun (WGS) entry which is preliminary data.</text>
</comment>
<feature type="region of interest" description="Disordered" evidence="1">
    <location>
        <begin position="114"/>
        <end position="133"/>
    </location>
</feature>
<dbReference type="OrthoDB" id="2394823at2759"/>
<dbReference type="AlphaFoldDB" id="A0A9N9N540"/>
<dbReference type="Proteomes" id="UP000789342">
    <property type="component" value="Unassembled WGS sequence"/>
</dbReference>
<name>A0A9N9N540_9GLOM</name>
<dbReference type="EMBL" id="CAJVPV010017087">
    <property type="protein sequence ID" value="CAG8701337.1"/>
    <property type="molecule type" value="Genomic_DNA"/>
</dbReference>